<dbReference type="STRING" id="1075417.SAMN05421823_110176"/>
<dbReference type="PROSITE" id="PS51257">
    <property type="entry name" value="PROKAR_LIPOPROTEIN"/>
    <property type="match status" value="1"/>
</dbReference>
<dbReference type="EMBL" id="FNFO01000010">
    <property type="protein sequence ID" value="SDM10512.1"/>
    <property type="molecule type" value="Genomic_DNA"/>
</dbReference>
<dbReference type="Pfam" id="PF22422">
    <property type="entry name" value="MGH1-like_GH"/>
    <property type="match status" value="1"/>
</dbReference>
<dbReference type="GO" id="GO:0005975">
    <property type="term" value="P:carbohydrate metabolic process"/>
    <property type="evidence" value="ECO:0007669"/>
    <property type="project" value="InterPro"/>
</dbReference>
<name>A0A1G9QHI9_9BACT</name>
<dbReference type="SUPFAM" id="SSF48208">
    <property type="entry name" value="Six-hairpin glycosidases"/>
    <property type="match status" value="1"/>
</dbReference>
<evidence type="ECO:0000313" key="4">
    <source>
        <dbReference type="EMBL" id="SDM10512.1"/>
    </source>
</evidence>
<dbReference type="RefSeq" id="WP_089686247.1">
    <property type="nucleotide sequence ID" value="NZ_FNFO01000010.1"/>
</dbReference>
<proteinExistence type="predicted"/>
<accession>A0A1G9QHI9</accession>
<dbReference type="Gene3D" id="1.50.10.10">
    <property type="match status" value="1"/>
</dbReference>
<evidence type="ECO:0000313" key="5">
    <source>
        <dbReference type="Proteomes" id="UP000198510"/>
    </source>
</evidence>
<evidence type="ECO:0000259" key="2">
    <source>
        <dbReference type="Pfam" id="PF03633"/>
    </source>
</evidence>
<dbReference type="InterPro" id="IPR012341">
    <property type="entry name" value="6hp_glycosidase-like_sf"/>
</dbReference>
<evidence type="ECO:0000259" key="3">
    <source>
        <dbReference type="Pfam" id="PF22422"/>
    </source>
</evidence>
<keyword evidence="1" id="KW-0732">Signal</keyword>
<dbReference type="Proteomes" id="UP000198510">
    <property type="component" value="Unassembled WGS sequence"/>
</dbReference>
<feature type="chain" id="PRO_5011563651" evidence="1">
    <location>
        <begin position="23"/>
        <end position="534"/>
    </location>
</feature>
<dbReference type="InterPro" id="IPR005194">
    <property type="entry name" value="Glyco_hydro_65_C"/>
</dbReference>
<organism evidence="4 5">
    <name type="scientific">Catalinimonas alkaloidigena</name>
    <dbReference type="NCBI Taxonomy" id="1075417"/>
    <lineage>
        <taxon>Bacteria</taxon>
        <taxon>Pseudomonadati</taxon>
        <taxon>Bacteroidota</taxon>
        <taxon>Cytophagia</taxon>
        <taxon>Cytophagales</taxon>
        <taxon>Catalimonadaceae</taxon>
        <taxon>Catalinimonas</taxon>
    </lineage>
</organism>
<dbReference type="OrthoDB" id="231241at2"/>
<gene>
    <name evidence="4" type="ORF">SAMN05421823_110176</name>
</gene>
<feature type="domain" description="Glycoside hydrolase family 65 C-terminal" evidence="2">
    <location>
        <begin position="451"/>
        <end position="507"/>
    </location>
</feature>
<evidence type="ECO:0000256" key="1">
    <source>
        <dbReference type="SAM" id="SignalP"/>
    </source>
</evidence>
<feature type="signal peptide" evidence="1">
    <location>
        <begin position="1"/>
        <end position="22"/>
    </location>
</feature>
<dbReference type="InterPro" id="IPR054491">
    <property type="entry name" value="MGH1-like_GH"/>
</dbReference>
<sequence length="534" mass="61840">MHIPFRSFLTSLATLAFLLGCAGTKEIPADQPLVSTETLSHYVSYFNAMEAEDVRNLVPNAAAEGWLEKNVPRFECPDSTLEQAYYFRWWTYRKHLKETPDGYVFTEFIQPVGHGGKHQTISCALGHQTYEGRWLHDQAYLDQFLHFWFFIDPNEPKPRFHKFSNWAADAVYERFLVDQDTAFVVSLLDSLDADYHKWVAEKGMDDGLFYQFDVRDGMEESISGSRRDKNERPTINSYMYGNAKAMTKMAHLVGREAMAEDYERRADTLKQLVQERLWDPKAHFFKARLEQGDTLADVREEIGFIPWYFGLPDDTPEYARAWEQMLDTNGFAAPWGLTTAERRHPAFRTHGTGSCEWDGAIWPFATTQTLKGLSTLLHSYKNHSMTKDDFFEALHTYAQAQQKNGRPYIGEYQDERTGYWLKGDNPRSRYYNHSGFCDLIINDLVGLRPRPDNTLEVSPLVPEGQWDWFCLDNVLYHDRIVTVLWDKTGEHYGMGKGFRLFADGQEIFHADHLTDAQAPLPEKKTGHSIAMQHR</sequence>
<feature type="domain" description="Mannosylglycerate hydrolase MGH1-like glycoside hydrolase" evidence="3">
    <location>
        <begin position="118"/>
        <end position="434"/>
    </location>
</feature>
<dbReference type="AlphaFoldDB" id="A0A1G9QHI9"/>
<dbReference type="Pfam" id="PF03633">
    <property type="entry name" value="Glyco_hydro_65C"/>
    <property type="match status" value="1"/>
</dbReference>
<protein>
    <submittedName>
        <fullName evidence="4">Uncharacterized protein</fullName>
    </submittedName>
</protein>
<keyword evidence="5" id="KW-1185">Reference proteome</keyword>
<dbReference type="InterPro" id="IPR008928">
    <property type="entry name" value="6-hairpin_glycosidase_sf"/>
</dbReference>
<reference evidence="4 5" key="1">
    <citation type="submission" date="2016-10" db="EMBL/GenBank/DDBJ databases">
        <authorList>
            <person name="de Groot N.N."/>
        </authorList>
    </citation>
    <scope>NUCLEOTIDE SEQUENCE [LARGE SCALE GENOMIC DNA]</scope>
    <source>
        <strain evidence="4 5">DSM 25186</strain>
    </source>
</reference>